<sequence>MTSRAISSPPCISAVIMVLTVGVTCINDRHLLSSSPTFETTFLILATTQALSLAIPFVAEAASGSPASGAGT</sequence>
<accession>A0A6A6YFG6</accession>
<evidence type="ECO:0000313" key="3">
    <source>
        <dbReference type="RefSeq" id="XP_033574496.1"/>
    </source>
</evidence>
<dbReference type="RefSeq" id="XP_033574496.1">
    <property type="nucleotide sequence ID" value="XM_033726609.1"/>
</dbReference>
<organism evidence="1">
    <name type="scientific">Mytilinidion resinicola</name>
    <dbReference type="NCBI Taxonomy" id="574789"/>
    <lineage>
        <taxon>Eukaryota</taxon>
        <taxon>Fungi</taxon>
        <taxon>Dikarya</taxon>
        <taxon>Ascomycota</taxon>
        <taxon>Pezizomycotina</taxon>
        <taxon>Dothideomycetes</taxon>
        <taxon>Pleosporomycetidae</taxon>
        <taxon>Mytilinidiales</taxon>
        <taxon>Mytilinidiaceae</taxon>
        <taxon>Mytilinidion</taxon>
    </lineage>
</organism>
<proteinExistence type="predicted"/>
<dbReference type="GeneID" id="54467502"/>
<evidence type="ECO:0000313" key="1">
    <source>
        <dbReference type="EMBL" id="KAF2807532.1"/>
    </source>
</evidence>
<name>A0A6A6YFG6_9PEZI</name>
<dbReference type="AlphaFoldDB" id="A0A6A6YFG6"/>
<evidence type="ECO:0000313" key="2">
    <source>
        <dbReference type="Proteomes" id="UP000504636"/>
    </source>
</evidence>
<gene>
    <name evidence="1 3" type="ORF">BDZ99DRAFT_537250</name>
</gene>
<protein>
    <submittedName>
        <fullName evidence="1 3">Uncharacterized protein</fullName>
    </submittedName>
</protein>
<dbReference type="Proteomes" id="UP000504636">
    <property type="component" value="Unplaced"/>
</dbReference>
<reference evidence="3" key="3">
    <citation type="submission" date="2025-04" db="UniProtKB">
        <authorList>
            <consortium name="RefSeq"/>
        </authorList>
    </citation>
    <scope>IDENTIFICATION</scope>
    <source>
        <strain evidence="3">CBS 304.34</strain>
    </source>
</reference>
<keyword evidence="2" id="KW-1185">Reference proteome</keyword>
<dbReference type="EMBL" id="MU003705">
    <property type="protein sequence ID" value="KAF2807532.1"/>
    <property type="molecule type" value="Genomic_DNA"/>
</dbReference>
<reference evidence="1 3" key="1">
    <citation type="journal article" date="2020" name="Stud. Mycol.">
        <title>101 Dothideomycetes genomes: a test case for predicting lifestyles and emergence of pathogens.</title>
        <authorList>
            <person name="Haridas S."/>
            <person name="Albert R."/>
            <person name="Binder M."/>
            <person name="Bloem J."/>
            <person name="Labutti K."/>
            <person name="Salamov A."/>
            <person name="Andreopoulos B."/>
            <person name="Baker S."/>
            <person name="Barry K."/>
            <person name="Bills G."/>
            <person name="Bluhm B."/>
            <person name="Cannon C."/>
            <person name="Castanera R."/>
            <person name="Culley D."/>
            <person name="Daum C."/>
            <person name="Ezra D."/>
            <person name="Gonzalez J."/>
            <person name="Henrissat B."/>
            <person name="Kuo A."/>
            <person name="Liang C."/>
            <person name="Lipzen A."/>
            <person name="Lutzoni F."/>
            <person name="Magnuson J."/>
            <person name="Mondo S."/>
            <person name="Nolan M."/>
            <person name="Ohm R."/>
            <person name="Pangilinan J."/>
            <person name="Park H.-J."/>
            <person name="Ramirez L."/>
            <person name="Alfaro M."/>
            <person name="Sun H."/>
            <person name="Tritt A."/>
            <person name="Yoshinaga Y."/>
            <person name="Zwiers L.-H."/>
            <person name="Turgeon B."/>
            <person name="Goodwin S."/>
            <person name="Spatafora J."/>
            <person name="Crous P."/>
            <person name="Grigoriev I."/>
        </authorList>
    </citation>
    <scope>NUCLEOTIDE SEQUENCE</scope>
    <source>
        <strain evidence="1 3">CBS 304.34</strain>
    </source>
</reference>
<reference evidence="3" key="2">
    <citation type="submission" date="2020-04" db="EMBL/GenBank/DDBJ databases">
        <authorList>
            <consortium name="NCBI Genome Project"/>
        </authorList>
    </citation>
    <scope>NUCLEOTIDE SEQUENCE</scope>
    <source>
        <strain evidence="3">CBS 304.34</strain>
    </source>
</reference>